<comment type="caution">
    <text evidence="4">The sequence shown here is derived from an EMBL/GenBank/DDBJ whole genome shotgun (WGS) entry which is preliminary data.</text>
</comment>
<dbReference type="Pfam" id="PF01991">
    <property type="entry name" value="vATP-synt_E"/>
    <property type="match status" value="1"/>
</dbReference>
<organism evidence="4 5">
    <name type="scientific">Tilletiaria anomala (strain ATCC 24038 / CBS 436.72 / UBC 951)</name>
    <dbReference type="NCBI Taxonomy" id="1037660"/>
    <lineage>
        <taxon>Eukaryota</taxon>
        <taxon>Fungi</taxon>
        <taxon>Dikarya</taxon>
        <taxon>Basidiomycota</taxon>
        <taxon>Ustilaginomycotina</taxon>
        <taxon>Exobasidiomycetes</taxon>
        <taxon>Georgefischeriales</taxon>
        <taxon>Tilletiariaceae</taxon>
        <taxon>Tilletiaria</taxon>
    </lineage>
</organism>
<dbReference type="Proteomes" id="UP000027361">
    <property type="component" value="Unassembled WGS sequence"/>
</dbReference>
<dbReference type="AlphaFoldDB" id="A0A066VDI9"/>
<comment type="similarity">
    <text evidence="1">Belongs to the V-ATPase E subunit family.</text>
</comment>
<dbReference type="Gene3D" id="6.10.250.1620">
    <property type="match status" value="1"/>
</dbReference>
<dbReference type="GO" id="GO:0046961">
    <property type="term" value="F:proton-transporting ATPase activity, rotational mechanism"/>
    <property type="evidence" value="ECO:0007669"/>
    <property type="project" value="InterPro"/>
</dbReference>
<name>A0A066VDI9_TILAU</name>
<sequence length="227" mass="25442">MSRPMNDDEVLSEMKKMVAFIKQEAMEKAREIQVKADEEFSIEKAKIVRQEAINIDAQHEKKTKQAEVSQRIAQSTATNKSRLRILQAREAHLQTLFDRARASLASLTSDPSAYSTLLRDLILQGLLRIMEPSVTVSARVQDVQLVQDAAKDAQSLYAEKTGGKEVEVDVKEGLGKDSAGGVLLAGLGGRIKVDNTLDERLRLLEEQMLPEIRMDLFGPNENRKFYT</sequence>
<protein>
    <submittedName>
        <fullName evidence="4">Putative vacuolar ATP synthase subunit E</fullName>
    </submittedName>
</protein>
<proteinExistence type="inferred from homology"/>
<evidence type="ECO:0000256" key="3">
    <source>
        <dbReference type="ARBA" id="ARBA00023065"/>
    </source>
</evidence>
<evidence type="ECO:0000256" key="2">
    <source>
        <dbReference type="ARBA" id="ARBA00022448"/>
    </source>
</evidence>
<keyword evidence="3" id="KW-0406">Ion transport</keyword>
<dbReference type="PANTHER" id="PTHR45715">
    <property type="entry name" value="ATPASE H+-TRANSPORTING V1 SUBUNIT E1A-RELATED"/>
    <property type="match status" value="1"/>
</dbReference>
<evidence type="ECO:0000313" key="5">
    <source>
        <dbReference type="Proteomes" id="UP000027361"/>
    </source>
</evidence>
<gene>
    <name evidence="4" type="ORF">K437DRAFT_10758</name>
</gene>
<dbReference type="InterPro" id="IPR002842">
    <property type="entry name" value="ATPase_V1_Esu"/>
</dbReference>
<accession>A0A066VDI9</accession>
<dbReference type="STRING" id="1037660.A0A066VDI9"/>
<dbReference type="InterPro" id="IPR038495">
    <property type="entry name" value="ATPase_E_C"/>
</dbReference>
<keyword evidence="5" id="KW-1185">Reference proteome</keyword>
<reference evidence="4 5" key="1">
    <citation type="submission" date="2014-05" db="EMBL/GenBank/DDBJ databases">
        <title>Draft genome sequence of a rare smut relative, Tilletiaria anomala UBC 951.</title>
        <authorList>
            <consortium name="DOE Joint Genome Institute"/>
            <person name="Toome M."/>
            <person name="Kuo A."/>
            <person name="Henrissat B."/>
            <person name="Lipzen A."/>
            <person name="Tritt A."/>
            <person name="Yoshinaga Y."/>
            <person name="Zane M."/>
            <person name="Barry K."/>
            <person name="Grigoriev I.V."/>
            <person name="Spatafora J.W."/>
            <person name="Aimea M.C."/>
        </authorList>
    </citation>
    <scope>NUCLEOTIDE SEQUENCE [LARGE SCALE GENOMIC DNA]</scope>
    <source>
        <strain evidence="4 5">UBC 951</strain>
    </source>
</reference>
<dbReference type="SUPFAM" id="SSF160527">
    <property type="entry name" value="V-type ATPase subunit E-like"/>
    <property type="match status" value="1"/>
</dbReference>
<keyword evidence="2" id="KW-0813">Transport</keyword>
<dbReference type="OMA" id="QHMMAFI"/>
<dbReference type="GeneID" id="25261272"/>
<evidence type="ECO:0000313" key="4">
    <source>
        <dbReference type="EMBL" id="KDN39541.1"/>
    </source>
</evidence>
<dbReference type="FunCoup" id="A0A066VDI9">
    <property type="interactions" value="228"/>
</dbReference>
<dbReference type="EMBL" id="JMSN01000103">
    <property type="protein sequence ID" value="KDN39541.1"/>
    <property type="molecule type" value="Genomic_DNA"/>
</dbReference>
<dbReference type="InParanoid" id="A0A066VDI9"/>
<dbReference type="OrthoDB" id="10263003at2759"/>
<dbReference type="GO" id="GO:0033178">
    <property type="term" value="C:proton-transporting two-sector ATPase complex, catalytic domain"/>
    <property type="evidence" value="ECO:0007669"/>
    <property type="project" value="InterPro"/>
</dbReference>
<dbReference type="HAMAP" id="MF_00311">
    <property type="entry name" value="ATP_synth_E_arch"/>
    <property type="match status" value="1"/>
</dbReference>
<dbReference type="HOGENOM" id="CLU_073641_0_0_1"/>
<evidence type="ECO:0000256" key="1">
    <source>
        <dbReference type="ARBA" id="ARBA00005901"/>
    </source>
</evidence>
<dbReference type="Gene3D" id="3.30.2320.30">
    <property type="entry name" value="ATP synthase, E subunit, C-terminal"/>
    <property type="match status" value="1"/>
</dbReference>
<dbReference type="RefSeq" id="XP_013241062.1">
    <property type="nucleotide sequence ID" value="XM_013385608.1"/>
</dbReference>